<evidence type="ECO:0000313" key="2">
    <source>
        <dbReference type="EMBL" id="MDC0716636.1"/>
    </source>
</evidence>
<dbReference type="Proteomes" id="UP001221686">
    <property type="component" value="Unassembled WGS sequence"/>
</dbReference>
<protein>
    <recommendedName>
        <fullName evidence="4">Cytochrome c domain-containing protein</fullName>
    </recommendedName>
</protein>
<gene>
    <name evidence="2" type="ORF">POL25_07020</name>
</gene>
<dbReference type="EMBL" id="JAQNDL010000001">
    <property type="protein sequence ID" value="MDC0716636.1"/>
    <property type="molecule type" value="Genomic_DNA"/>
</dbReference>
<organism evidence="2 3">
    <name type="scientific">Nannocystis bainbridge</name>
    <dbReference type="NCBI Taxonomy" id="2995303"/>
    <lineage>
        <taxon>Bacteria</taxon>
        <taxon>Pseudomonadati</taxon>
        <taxon>Myxococcota</taxon>
        <taxon>Polyangia</taxon>
        <taxon>Nannocystales</taxon>
        <taxon>Nannocystaceae</taxon>
        <taxon>Nannocystis</taxon>
    </lineage>
</organism>
<comment type="caution">
    <text evidence="2">The sequence shown here is derived from an EMBL/GenBank/DDBJ whole genome shotgun (WGS) entry which is preliminary data.</text>
</comment>
<dbReference type="PROSITE" id="PS51257">
    <property type="entry name" value="PROKAR_LIPOPROTEIN"/>
    <property type="match status" value="1"/>
</dbReference>
<proteinExistence type="predicted"/>
<accession>A0ABT5DSM5</accession>
<feature type="compositionally biased region" description="Low complexity" evidence="1">
    <location>
        <begin position="34"/>
        <end position="92"/>
    </location>
</feature>
<name>A0ABT5DSM5_9BACT</name>
<reference evidence="2 3" key="1">
    <citation type="submission" date="2022-11" db="EMBL/GenBank/DDBJ databases">
        <title>Minimal conservation of predation-associated metabolite biosynthetic gene clusters underscores biosynthetic potential of Myxococcota including descriptions for ten novel species: Archangium lansinium sp. nov., Myxococcus landrumus sp. nov., Nannocystis bai.</title>
        <authorList>
            <person name="Ahearne A."/>
            <person name="Stevens C."/>
            <person name="Dowd S."/>
        </authorList>
    </citation>
    <scope>NUCLEOTIDE SEQUENCE [LARGE SCALE GENOMIC DNA]</scope>
    <source>
        <strain evidence="2 3">BB15-2</strain>
    </source>
</reference>
<feature type="region of interest" description="Disordered" evidence="1">
    <location>
        <begin position="30"/>
        <end position="93"/>
    </location>
</feature>
<keyword evidence="3" id="KW-1185">Reference proteome</keyword>
<evidence type="ECO:0000256" key="1">
    <source>
        <dbReference type="SAM" id="MobiDB-lite"/>
    </source>
</evidence>
<sequence length="206" mass="20525">MHYRHLSISAHCRAGALAFTVLVACGGPEPSVTTSDGSTEPGSSSGDSSGQPGSGSSQDASETGAPTGDSSGDGGTTEASSSTTASETSETGVAAPTFSEIHATIFAAQGCLSNYCHGGMAHDPELLDEATAYTNLVGAAASQASCGMSVRVVPGAPEESVLWLRVRPSALDDGEMCGAKMPLGSPGLGDADARRIYDWIAAGAPQ</sequence>
<evidence type="ECO:0008006" key="4">
    <source>
        <dbReference type="Google" id="ProtNLM"/>
    </source>
</evidence>
<dbReference type="RefSeq" id="WP_272085127.1">
    <property type="nucleotide sequence ID" value="NZ_JAQNDL010000001.1"/>
</dbReference>
<evidence type="ECO:0000313" key="3">
    <source>
        <dbReference type="Proteomes" id="UP001221686"/>
    </source>
</evidence>